<sequence length="147" mass="16677">MDTKRAVHLYNLALYNPLNAILSNHAVTIDNFAYENGINMPAGITHCSSCGIMHIPGLTSSSRITYTRKSKEKSKPSFRRRQYQVTCLVCHSKITMADLLNKKRAVDAPTARTDKKRKKKRSELASMLASKKEQDTKKPLSLFEFMQ</sequence>
<accession>A0A1L0BYG3</accession>
<organism evidence="2 3">
    <name type="scientific">Sungouiella intermedia</name>
    <dbReference type="NCBI Taxonomy" id="45354"/>
    <lineage>
        <taxon>Eukaryota</taxon>
        <taxon>Fungi</taxon>
        <taxon>Dikarya</taxon>
        <taxon>Ascomycota</taxon>
        <taxon>Saccharomycotina</taxon>
        <taxon>Pichiomycetes</taxon>
        <taxon>Metschnikowiaceae</taxon>
        <taxon>Sungouiella</taxon>
    </lineage>
</organism>
<reference evidence="2 3" key="1">
    <citation type="submission" date="2016-10" db="EMBL/GenBank/DDBJ databases">
        <authorList>
            <person name="de Groot N.N."/>
        </authorList>
    </citation>
    <scope>NUCLEOTIDE SEQUENCE [LARGE SCALE GENOMIC DNA]</scope>
    <source>
        <strain evidence="2 3">PYCC 4715</strain>
    </source>
</reference>
<dbReference type="InterPro" id="IPR007175">
    <property type="entry name" value="Rpr2/Snm1/Rpp21"/>
</dbReference>
<dbReference type="Pfam" id="PF04032">
    <property type="entry name" value="Rpr2"/>
    <property type="match status" value="1"/>
</dbReference>
<feature type="region of interest" description="Disordered" evidence="1">
    <location>
        <begin position="107"/>
        <end position="147"/>
    </location>
</feature>
<dbReference type="Gene3D" id="6.20.50.20">
    <property type="match status" value="1"/>
</dbReference>
<dbReference type="Proteomes" id="UP000182259">
    <property type="component" value="Chromosome IV"/>
</dbReference>
<evidence type="ECO:0000313" key="3">
    <source>
        <dbReference type="Proteomes" id="UP000182259"/>
    </source>
</evidence>
<name>A0A1L0BYG3_9ASCO</name>
<gene>
    <name evidence="2" type="ORF">SAMEA4029009_CIC11G00000005574</name>
</gene>
<dbReference type="EMBL" id="LT635767">
    <property type="protein sequence ID" value="SGZ56383.1"/>
    <property type="molecule type" value="Genomic_DNA"/>
</dbReference>
<dbReference type="AlphaFoldDB" id="A0A1L0BYG3"/>
<evidence type="ECO:0000313" key="2">
    <source>
        <dbReference type="EMBL" id="SGZ56383.1"/>
    </source>
</evidence>
<proteinExistence type="predicted"/>
<evidence type="ECO:0000256" key="1">
    <source>
        <dbReference type="SAM" id="MobiDB-lite"/>
    </source>
</evidence>
<protein>
    <submittedName>
        <fullName evidence="2">CIC11C00000005574</fullName>
    </submittedName>
</protein>
<dbReference type="GO" id="GO:0006396">
    <property type="term" value="P:RNA processing"/>
    <property type="evidence" value="ECO:0007669"/>
    <property type="project" value="InterPro"/>
</dbReference>